<proteinExistence type="inferred from homology"/>
<dbReference type="AlphaFoldDB" id="A0A1M6J3V3"/>
<keyword evidence="2" id="KW-1133">Transmembrane helix</keyword>
<dbReference type="RefSeq" id="WP_149679400.1">
    <property type="nucleotide sequence ID" value="NZ_FQZP01000051.1"/>
</dbReference>
<dbReference type="OrthoDB" id="9808602at2"/>
<feature type="transmembrane region" description="Helical" evidence="2">
    <location>
        <begin position="109"/>
        <end position="127"/>
    </location>
</feature>
<evidence type="ECO:0000313" key="4">
    <source>
        <dbReference type="EMBL" id="SHJ41342.1"/>
    </source>
</evidence>
<accession>A0A1M6J3V3</accession>
<keyword evidence="2" id="KW-0472">Membrane</keyword>
<dbReference type="Pfam" id="PF02397">
    <property type="entry name" value="Bac_transf"/>
    <property type="match status" value="1"/>
</dbReference>
<feature type="transmembrane region" description="Helical" evidence="2">
    <location>
        <begin position="84"/>
        <end position="103"/>
    </location>
</feature>
<feature type="transmembrane region" description="Helical" evidence="2">
    <location>
        <begin position="12"/>
        <end position="33"/>
    </location>
</feature>
<keyword evidence="5" id="KW-1185">Reference proteome</keyword>
<dbReference type="Pfam" id="PF13727">
    <property type="entry name" value="CoA_binding_3"/>
    <property type="match status" value="1"/>
</dbReference>
<dbReference type="Gene3D" id="3.40.50.720">
    <property type="entry name" value="NAD(P)-binding Rossmann-like Domain"/>
    <property type="match status" value="1"/>
</dbReference>
<reference evidence="4 5" key="1">
    <citation type="submission" date="2016-11" db="EMBL/GenBank/DDBJ databases">
        <authorList>
            <person name="Varghese N."/>
            <person name="Submissions S."/>
        </authorList>
    </citation>
    <scope>NUCLEOTIDE SEQUENCE [LARGE SCALE GENOMIC DNA]</scope>
    <source>
        <strain evidence="4 5">DSM 19027</strain>
    </source>
</reference>
<keyword evidence="4" id="KW-0808">Transferase</keyword>
<protein>
    <submittedName>
        <fullName evidence="4">Sugar transferase involved in LPS biosynthesis (Colanic, teichoic acid)</fullName>
    </submittedName>
</protein>
<gene>
    <name evidence="4" type="ORF">SAMN05444373_105116</name>
</gene>
<feature type="transmembrane region" description="Helical" evidence="2">
    <location>
        <begin position="274"/>
        <end position="295"/>
    </location>
</feature>
<dbReference type="PANTHER" id="PTHR30576:SF10">
    <property type="entry name" value="SLL5057 PROTEIN"/>
    <property type="match status" value="1"/>
</dbReference>
<feature type="domain" description="Bacterial sugar transferase" evidence="3">
    <location>
        <begin position="269"/>
        <end position="434"/>
    </location>
</feature>
<dbReference type="InterPro" id="IPR003362">
    <property type="entry name" value="Bact_transf"/>
</dbReference>
<evidence type="ECO:0000259" key="3">
    <source>
        <dbReference type="Pfam" id="PF02397"/>
    </source>
</evidence>
<evidence type="ECO:0000313" key="5">
    <source>
        <dbReference type="Proteomes" id="UP000324781"/>
    </source>
</evidence>
<comment type="similarity">
    <text evidence="1">Belongs to the bacterial sugar transferase family.</text>
</comment>
<evidence type="ECO:0000256" key="2">
    <source>
        <dbReference type="SAM" id="Phobius"/>
    </source>
</evidence>
<dbReference type="EMBL" id="FQZP01000051">
    <property type="protein sequence ID" value="SHJ41342.1"/>
    <property type="molecule type" value="Genomic_DNA"/>
</dbReference>
<name>A0A1M6J3V3_9FIRM</name>
<feature type="transmembrane region" description="Helical" evidence="2">
    <location>
        <begin position="45"/>
        <end position="63"/>
    </location>
</feature>
<sequence length="458" mass="52754">MSWNHRKSFINIPQILLDAFCLILIYGLAVMLIGELFRPVSMTEYLWVLILFGMVYLFMMYTSEMYHRTTFTYQDRTLRYVLKACFSASLLCLVMMPFASTGITGYDFLMLFLLAALVVLCTQYLIVQELRLSSQSKWRKRAVLVGYSENIQEYLYYIKKTSFQVETAGYVLLDRKPGAGDKRDSDPVDELVSILRKNVVDEIIFAVPGSQFEEIRPLIAKCRERGLTIRITMDLMNSYDTRSTVHWVGTIPVFTLQQAGLNDFQSFVKRTMDIIGALLGLAFLAVASVVIVPMIRLQIGGPVFVQRPYISINGRPFTLYWFRTSSGKDAPVPLIGRILKSTGLDHLPMFWNVLKGDMSLVGSVPVPAVDLDLLTNEQFRNFCIRPGLTGTWRFVENDRKNDERYLTELNMEYVNKWSLSRDLWLLFKTMIVVLARKSNLRLLDRLDQNQSAEFGYYL</sequence>
<dbReference type="Proteomes" id="UP000324781">
    <property type="component" value="Unassembled WGS sequence"/>
</dbReference>
<dbReference type="PANTHER" id="PTHR30576">
    <property type="entry name" value="COLANIC BIOSYNTHESIS UDP-GLUCOSE LIPID CARRIER TRANSFERASE"/>
    <property type="match status" value="1"/>
</dbReference>
<keyword evidence="2" id="KW-0812">Transmembrane</keyword>
<dbReference type="GO" id="GO:0016780">
    <property type="term" value="F:phosphotransferase activity, for other substituted phosphate groups"/>
    <property type="evidence" value="ECO:0007669"/>
    <property type="project" value="TreeGrafter"/>
</dbReference>
<organism evidence="4 5">
    <name type="scientific">Thermoclostridium caenicola</name>
    <dbReference type="NCBI Taxonomy" id="659425"/>
    <lineage>
        <taxon>Bacteria</taxon>
        <taxon>Bacillati</taxon>
        <taxon>Bacillota</taxon>
        <taxon>Clostridia</taxon>
        <taxon>Eubacteriales</taxon>
        <taxon>Oscillospiraceae</taxon>
        <taxon>Thermoclostridium</taxon>
    </lineage>
</organism>
<evidence type="ECO:0000256" key="1">
    <source>
        <dbReference type="ARBA" id="ARBA00006464"/>
    </source>
</evidence>